<feature type="transmembrane region" description="Helical" evidence="1">
    <location>
        <begin position="12"/>
        <end position="33"/>
    </location>
</feature>
<feature type="transmembrane region" description="Helical" evidence="1">
    <location>
        <begin position="107"/>
        <end position="129"/>
    </location>
</feature>
<dbReference type="EMBL" id="BONU01000033">
    <property type="protein sequence ID" value="GIG75539.1"/>
    <property type="molecule type" value="Genomic_DNA"/>
</dbReference>
<keyword evidence="1" id="KW-0472">Membrane</keyword>
<dbReference type="Proteomes" id="UP000653674">
    <property type="component" value="Unassembled WGS sequence"/>
</dbReference>
<feature type="transmembrane region" description="Helical" evidence="1">
    <location>
        <begin position="79"/>
        <end position="101"/>
    </location>
</feature>
<dbReference type="AlphaFoldDB" id="A0A8J3LQA9"/>
<feature type="transmembrane region" description="Helical" evidence="1">
    <location>
        <begin position="141"/>
        <end position="164"/>
    </location>
</feature>
<evidence type="ECO:0008006" key="4">
    <source>
        <dbReference type="Google" id="ProtNLM"/>
    </source>
</evidence>
<protein>
    <recommendedName>
        <fullName evidence="4">Membrane protein involved in the export of O-antigen and teichoic acid</fullName>
    </recommendedName>
</protein>
<organism evidence="2 3">
    <name type="scientific">Planosporangium flavigriseum</name>
    <dbReference type="NCBI Taxonomy" id="373681"/>
    <lineage>
        <taxon>Bacteria</taxon>
        <taxon>Bacillati</taxon>
        <taxon>Actinomycetota</taxon>
        <taxon>Actinomycetes</taxon>
        <taxon>Micromonosporales</taxon>
        <taxon>Micromonosporaceae</taxon>
        <taxon>Planosporangium</taxon>
    </lineage>
</organism>
<dbReference type="InterPro" id="IPR052556">
    <property type="entry name" value="PolySynth_Transporter"/>
</dbReference>
<feature type="transmembrane region" description="Helical" evidence="1">
    <location>
        <begin position="377"/>
        <end position="396"/>
    </location>
</feature>
<feature type="transmembrane region" description="Helical" evidence="1">
    <location>
        <begin position="348"/>
        <end position="371"/>
    </location>
</feature>
<evidence type="ECO:0000256" key="1">
    <source>
        <dbReference type="SAM" id="Phobius"/>
    </source>
</evidence>
<feature type="transmembrane region" description="Helical" evidence="1">
    <location>
        <begin position="317"/>
        <end position="336"/>
    </location>
</feature>
<feature type="transmembrane region" description="Helical" evidence="1">
    <location>
        <begin position="170"/>
        <end position="190"/>
    </location>
</feature>
<reference evidence="2" key="1">
    <citation type="submission" date="2021-01" db="EMBL/GenBank/DDBJ databases">
        <title>Whole genome shotgun sequence of Planosporangium flavigriseum NBRC 105377.</title>
        <authorList>
            <person name="Komaki H."/>
            <person name="Tamura T."/>
        </authorList>
    </citation>
    <scope>NUCLEOTIDE SEQUENCE</scope>
    <source>
        <strain evidence="2">NBRC 105377</strain>
    </source>
</reference>
<evidence type="ECO:0000313" key="2">
    <source>
        <dbReference type="EMBL" id="GIG75539.1"/>
    </source>
</evidence>
<keyword evidence="1" id="KW-0812">Transmembrane</keyword>
<dbReference type="PANTHER" id="PTHR43424">
    <property type="entry name" value="LOCUS PUTATIVE PROTEIN 1-RELATED"/>
    <property type="match status" value="1"/>
</dbReference>
<accession>A0A8J3LQA9</accession>
<feature type="transmembrane region" description="Helical" evidence="1">
    <location>
        <begin position="39"/>
        <end position="59"/>
    </location>
</feature>
<name>A0A8J3LQA9_9ACTN</name>
<gene>
    <name evidence="2" type="ORF">Pfl04_39430</name>
</gene>
<evidence type="ECO:0000313" key="3">
    <source>
        <dbReference type="Proteomes" id="UP000653674"/>
    </source>
</evidence>
<proteinExistence type="predicted"/>
<feature type="transmembrane region" description="Helical" evidence="1">
    <location>
        <begin position="285"/>
        <end position="305"/>
    </location>
</feature>
<sequence>MIGRGRQIVATVVTQLATVVLGAVTGMVIARALHAEGRGAFSVVVTIATAALSLGHLSVEQSHTALWRRARTSIPANSVLLGPAAGSLAAVGALVVVLALGPRAVPLPGYALLLVALLAVPFGMTVLYLNNVLVLQGRVGVVNRAALLSAVVQCGTLLTFGLAGRLSVAVVVWIWAISTVLPLAVVIPALRPRLRDADRAVARRALTYGLRHHLAFSALHLLLRIDVLLLNGLSSPAAVGLYTVAVTIGELAWIVTNATAQVAVSQQANAELTDSAAVTIAATRLSTILSAVTVLGMCAAGPVVIPLMYGSGFRDSVPALLALAPGIFTFGATRAVGAHLIRLDRPMIISGITLAAMAGNVALCLLLIPRWGLVGCALASSAGYAVLGGAQVAWFLRATRTPARALVPGRAELDALRRAYRARRIRAASDPTGEPEAGGPRA</sequence>
<keyword evidence="3" id="KW-1185">Reference proteome</keyword>
<comment type="caution">
    <text evidence="2">The sequence shown here is derived from an EMBL/GenBank/DDBJ whole genome shotgun (WGS) entry which is preliminary data.</text>
</comment>
<dbReference type="PANTHER" id="PTHR43424:SF1">
    <property type="entry name" value="LOCUS PUTATIVE PROTEIN 1-RELATED"/>
    <property type="match status" value="1"/>
</dbReference>
<dbReference type="RefSeq" id="WP_168079641.1">
    <property type="nucleotide sequence ID" value="NZ_BAAAQJ010000012.1"/>
</dbReference>
<keyword evidence="1" id="KW-1133">Transmembrane helix</keyword>